<proteinExistence type="predicted"/>
<feature type="non-terminal residue" evidence="1">
    <location>
        <position position="1"/>
    </location>
</feature>
<dbReference type="EMBL" id="GECU01000940">
    <property type="protein sequence ID" value="JAT06767.1"/>
    <property type="molecule type" value="Transcribed_RNA"/>
</dbReference>
<evidence type="ECO:0008006" key="2">
    <source>
        <dbReference type="Google" id="ProtNLM"/>
    </source>
</evidence>
<organism evidence="1">
    <name type="scientific">Homalodisca liturata</name>
    <dbReference type="NCBI Taxonomy" id="320908"/>
    <lineage>
        <taxon>Eukaryota</taxon>
        <taxon>Metazoa</taxon>
        <taxon>Ecdysozoa</taxon>
        <taxon>Arthropoda</taxon>
        <taxon>Hexapoda</taxon>
        <taxon>Insecta</taxon>
        <taxon>Pterygota</taxon>
        <taxon>Neoptera</taxon>
        <taxon>Paraneoptera</taxon>
        <taxon>Hemiptera</taxon>
        <taxon>Auchenorrhyncha</taxon>
        <taxon>Membracoidea</taxon>
        <taxon>Cicadellidae</taxon>
        <taxon>Cicadellinae</taxon>
        <taxon>Proconiini</taxon>
        <taxon>Homalodisca</taxon>
    </lineage>
</organism>
<evidence type="ECO:0000313" key="1">
    <source>
        <dbReference type="EMBL" id="JAT06767.1"/>
    </source>
</evidence>
<sequence length="120" mass="13695">LFIVPVMKVINETLGVEQSIYYRQGKILLVGYKQKAKRKPVYLISTGLHAEDKIIQSRSGLQAVKPVLINGYNYDMSGVDVSDKSMYHVTCSRTTKKYWKRIFTNLTNIQGSPQLSYCTK</sequence>
<feature type="non-terminal residue" evidence="1">
    <location>
        <position position="120"/>
    </location>
</feature>
<name>A0A1B6K5M8_9HEMI</name>
<accession>A0A1B6K5M8</accession>
<protein>
    <recommendedName>
        <fullName evidence="2">PiggyBac transposable element-derived protein domain-containing protein</fullName>
    </recommendedName>
</protein>
<dbReference type="AlphaFoldDB" id="A0A1B6K5M8"/>
<gene>
    <name evidence="1" type="ORF">g.1643</name>
</gene>
<reference evidence="1" key="1">
    <citation type="submission" date="2015-11" db="EMBL/GenBank/DDBJ databases">
        <title>De novo transcriptome assembly of four potential Pierce s Disease insect vectors from Arizona vineyards.</title>
        <authorList>
            <person name="Tassone E.E."/>
        </authorList>
    </citation>
    <scope>NUCLEOTIDE SEQUENCE</scope>
</reference>